<reference evidence="3 4" key="1">
    <citation type="submission" date="2019-07" db="EMBL/GenBank/DDBJ databases">
        <title>Draft genome assembly of a fouling barnacle, Amphibalanus amphitrite (Darwin, 1854): The first reference genome for Thecostraca.</title>
        <authorList>
            <person name="Kim W."/>
        </authorList>
    </citation>
    <scope>NUCLEOTIDE SEQUENCE [LARGE SCALE GENOMIC DNA]</scope>
    <source>
        <strain evidence="3">SNU_AA5</strain>
        <tissue evidence="3">Soma without cirri and trophi</tissue>
    </source>
</reference>
<evidence type="ECO:0000256" key="1">
    <source>
        <dbReference type="SAM" id="MobiDB-lite"/>
    </source>
</evidence>
<dbReference type="Proteomes" id="UP000440578">
    <property type="component" value="Unassembled WGS sequence"/>
</dbReference>
<keyword evidence="4" id="KW-1185">Reference proteome</keyword>
<comment type="caution">
    <text evidence="3">The sequence shown here is derived from an EMBL/GenBank/DDBJ whole genome shotgun (WGS) entry which is preliminary data.</text>
</comment>
<dbReference type="SMART" id="SM00718">
    <property type="entry name" value="DM4_12"/>
    <property type="match status" value="1"/>
</dbReference>
<sequence>MRCPVRLLVPALAVLITSPTPAPAARRSAVTDLLLSAGDLSAIGDLSTIGDLTAPSRLGSWSGGASAPDAGLQASLGDLNKVATSDPAGQRKAGGLTRSGDLARLQDLLKLGDMTHIGDLFKVSDGPQAEEASRESVRSSSTYKMESDGQSKVSNSANVSALTEEDQPSRAPVLAEVSDLTAEVSDLPSGRTVGRSGRRLPAGLIKPSNPYETWSSYHGRVEADRSRRLARHRRAADSPHSRHKRFLSFPTGSILYIEPNVYLPVYRSRQLFQYIYAQYTMGWIIPRSLVVGRSAVDLARLYESAEGTMTSASKCSDMSAAYFLELPVKLRWKLPSNTNTSINLGLARDRGGVFEVARRALDKFGMDGRACLLRAICEVAAYPMEHEGLFGEIMNIVLSASRGPDDDSRLDPYLRAEYEGRAQGDCHATYAACPVSVFNLI</sequence>
<dbReference type="OrthoDB" id="6339724at2759"/>
<feature type="signal peptide" evidence="2">
    <location>
        <begin position="1"/>
        <end position="24"/>
    </location>
</feature>
<dbReference type="EMBL" id="VIIS01001499">
    <property type="protein sequence ID" value="KAF0297318.1"/>
    <property type="molecule type" value="Genomic_DNA"/>
</dbReference>
<dbReference type="PANTHER" id="PTHR21398:SF6">
    <property type="entry name" value="AGAP007094-PA"/>
    <property type="match status" value="1"/>
</dbReference>
<accession>A0A6A4W5L1</accession>
<evidence type="ECO:0000313" key="4">
    <source>
        <dbReference type="Proteomes" id="UP000440578"/>
    </source>
</evidence>
<gene>
    <name evidence="3" type="ORF">FJT64_005206</name>
</gene>
<keyword evidence="2" id="KW-0732">Signal</keyword>
<feature type="chain" id="PRO_5025674337" evidence="2">
    <location>
        <begin position="25"/>
        <end position="441"/>
    </location>
</feature>
<feature type="compositionally biased region" description="Polar residues" evidence="1">
    <location>
        <begin position="142"/>
        <end position="161"/>
    </location>
</feature>
<dbReference type="PANTHER" id="PTHR21398">
    <property type="entry name" value="AGAP007094-PA"/>
    <property type="match status" value="1"/>
</dbReference>
<evidence type="ECO:0000256" key="2">
    <source>
        <dbReference type="SAM" id="SignalP"/>
    </source>
</evidence>
<organism evidence="3 4">
    <name type="scientific">Amphibalanus amphitrite</name>
    <name type="common">Striped barnacle</name>
    <name type="synonym">Balanus amphitrite</name>
    <dbReference type="NCBI Taxonomy" id="1232801"/>
    <lineage>
        <taxon>Eukaryota</taxon>
        <taxon>Metazoa</taxon>
        <taxon>Ecdysozoa</taxon>
        <taxon>Arthropoda</taxon>
        <taxon>Crustacea</taxon>
        <taxon>Multicrustacea</taxon>
        <taxon>Cirripedia</taxon>
        <taxon>Thoracica</taxon>
        <taxon>Thoracicalcarea</taxon>
        <taxon>Balanomorpha</taxon>
        <taxon>Balanoidea</taxon>
        <taxon>Balanidae</taxon>
        <taxon>Amphibalaninae</taxon>
        <taxon>Amphibalanus</taxon>
    </lineage>
</organism>
<evidence type="ECO:0000313" key="3">
    <source>
        <dbReference type="EMBL" id="KAF0297318.1"/>
    </source>
</evidence>
<dbReference type="Pfam" id="PF07841">
    <property type="entry name" value="DM4_12"/>
    <property type="match status" value="1"/>
</dbReference>
<dbReference type="AlphaFoldDB" id="A0A6A4W5L1"/>
<name>A0A6A4W5L1_AMPAM</name>
<feature type="region of interest" description="Disordered" evidence="1">
    <location>
        <begin position="120"/>
        <end position="171"/>
    </location>
</feature>
<proteinExistence type="predicted"/>
<protein>
    <submittedName>
        <fullName evidence="3">Uncharacterized protein</fullName>
    </submittedName>
</protein>
<dbReference type="InterPro" id="IPR006631">
    <property type="entry name" value="DM4_12"/>
</dbReference>